<proteinExistence type="predicted"/>
<reference evidence="2" key="1">
    <citation type="journal article" date="2013" name="Genome Announc.">
        <title>Draft Genome Sequence of Streptomyces bottropensis ATCC 25435, a Bottromycin-Producing Actinomycete.</title>
        <authorList>
            <person name="Zhang H."/>
            <person name="Zhou W."/>
            <person name="Zhuang Y."/>
            <person name="Liang X."/>
            <person name="Liu T."/>
        </authorList>
    </citation>
    <scope>NUCLEOTIDE SEQUENCE [LARGE SCALE GENOMIC DNA]</scope>
    <source>
        <strain evidence="2">ATCC 25435</strain>
    </source>
</reference>
<name>M3FH05_9ACTN</name>
<keyword evidence="1" id="KW-0560">Oxidoreductase</keyword>
<dbReference type="AlphaFoldDB" id="M3FH05"/>
<protein>
    <submittedName>
        <fullName evidence="1">Cytochrome P450 monooxygenase</fullName>
    </submittedName>
</protein>
<accession>M3FH05</accession>
<dbReference type="EMBL" id="KB405096">
    <property type="protein sequence ID" value="EMF51274.1"/>
    <property type="molecule type" value="Genomic_DNA"/>
</dbReference>
<dbReference type="Proteomes" id="UP000030760">
    <property type="component" value="Unassembled WGS sequence"/>
</dbReference>
<gene>
    <name evidence="1" type="ORF">SBD_6979</name>
</gene>
<sequence>MQIAGLRRPDGDNVVIGDPGTGRSSVCCYRQGRLAYTVLPGLRTDPRRQEAWYGWCFRGLTAMPVTWD</sequence>
<keyword evidence="1" id="KW-0503">Monooxygenase</keyword>
<evidence type="ECO:0000313" key="1">
    <source>
        <dbReference type="EMBL" id="EMF51274.1"/>
    </source>
</evidence>
<evidence type="ECO:0000313" key="2">
    <source>
        <dbReference type="Proteomes" id="UP000030760"/>
    </source>
</evidence>
<organism evidence="1 2">
    <name type="scientific">Streptomyces bottropensis ATCC 25435</name>
    <dbReference type="NCBI Taxonomy" id="1054862"/>
    <lineage>
        <taxon>Bacteria</taxon>
        <taxon>Bacillati</taxon>
        <taxon>Actinomycetota</taxon>
        <taxon>Actinomycetes</taxon>
        <taxon>Kitasatosporales</taxon>
        <taxon>Streptomycetaceae</taxon>
        <taxon>Streptomyces</taxon>
    </lineage>
</organism>
<dbReference type="GO" id="GO:0004497">
    <property type="term" value="F:monooxygenase activity"/>
    <property type="evidence" value="ECO:0007669"/>
    <property type="project" value="UniProtKB-KW"/>
</dbReference>